<evidence type="ECO:0000256" key="4">
    <source>
        <dbReference type="ARBA" id="ARBA00023136"/>
    </source>
</evidence>
<evidence type="ECO:0000256" key="5">
    <source>
        <dbReference type="SAM" id="Phobius"/>
    </source>
</evidence>
<dbReference type="GO" id="GO:0016020">
    <property type="term" value="C:membrane"/>
    <property type="evidence" value="ECO:0007669"/>
    <property type="project" value="UniProtKB-SubCell"/>
</dbReference>
<protein>
    <submittedName>
        <fullName evidence="6">Membrane protein mosC</fullName>
    </submittedName>
</protein>
<dbReference type="InterPro" id="IPR036259">
    <property type="entry name" value="MFS_trans_sf"/>
</dbReference>
<keyword evidence="4 5" id="KW-0472">Membrane</keyword>
<dbReference type="eggNOG" id="COG0738">
    <property type="taxonomic scope" value="Bacteria"/>
</dbReference>
<organism evidence="6 7">
    <name type="scientific">Dickeya dadantii (strain 3937)</name>
    <name type="common">Erwinia chrysanthemi (strain 3937)</name>
    <dbReference type="NCBI Taxonomy" id="198628"/>
    <lineage>
        <taxon>Bacteria</taxon>
        <taxon>Pseudomonadati</taxon>
        <taxon>Pseudomonadota</taxon>
        <taxon>Gammaproteobacteria</taxon>
        <taxon>Enterobacterales</taxon>
        <taxon>Pectobacteriaceae</taxon>
        <taxon>Dickeya</taxon>
    </lineage>
</organism>
<evidence type="ECO:0000256" key="1">
    <source>
        <dbReference type="ARBA" id="ARBA00004141"/>
    </source>
</evidence>
<feature type="transmembrane region" description="Helical" evidence="5">
    <location>
        <begin position="199"/>
        <end position="220"/>
    </location>
</feature>
<dbReference type="InterPro" id="IPR051788">
    <property type="entry name" value="MFS_Transporter"/>
</dbReference>
<dbReference type="Pfam" id="PF07690">
    <property type="entry name" value="MFS_1"/>
    <property type="match status" value="2"/>
</dbReference>
<evidence type="ECO:0000313" key="6">
    <source>
        <dbReference type="EMBL" id="ADM98710.1"/>
    </source>
</evidence>
<dbReference type="GO" id="GO:0022857">
    <property type="term" value="F:transmembrane transporter activity"/>
    <property type="evidence" value="ECO:0007669"/>
    <property type="project" value="InterPro"/>
</dbReference>
<evidence type="ECO:0000256" key="2">
    <source>
        <dbReference type="ARBA" id="ARBA00022692"/>
    </source>
</evidence>
<dbReference type="Gene3D" id="1.20.1250.20">
    <property type="entry name" value="MFS general substrate transporter like domains"/>
    <property type="match status" value="2"/>
</dbReference>
<feature type="transmembrane region" description="Helical" evidence="5">
    <location>
        <begin position="272"/>
        <end position="292"/>
    </location>
</feature>
<name>E0SE87_DICD3</name>
<comment type="subcellular location">
    <subcellularLocation>
        <location evidence="1">Membrane</location>
        <topology evidence="1">Multi-pass membrane protein</topology>
    </subcellularLocation>
</comment>
<feature type="transmembrane region" description="Helical" evidence="5">
    <location>
        <begin position="362"/>
        <end position="383"/>
    </location>
</feature>
<dbReference type="CDD" id="cd17393">
    <property type="entry name" value="MFS_MosC_like"/>
    <property type="match status" value="1"/>
</dbReference>
<keyword evidence="3 5" id="KW-1133">Transmembrane helix</keyword>
<feature type="transmembrane region" description="Helical" evidence="5">
    <location>
        <begin position="304"/>
        <end position="324"/>
    </location>
</feature>
<keyword evidence="2 5" id="KW-0812">Transmembrane</keyword>
<feature type="transmembrane region" description="Helical" evidence="5">
    <location>
        <begin position="330"/>
        <end position="350"/>
    </location>
</feature>
<dbReference type="SUPFAM" id="SSF103473">
    <property type="entry name" value="MFS general substrate transporter"/>
    <property type="match status" value="1"/>
</dbReference>
<dbReference type="AlphaFoldDB" id="E0SE87"/>
<evidence type="ECO:0000256" key="3">
    <source>
        <dbReference type="ARBA" id="ARBA00022989"/>
    </source>
</evidence>
<dbReference type="KEGG" id="ddd:Dda3937_00634"/>
<feature type="transmembrane region" description="Helical" evidence="5">
    <location>
        <begin position="51"/>
        <end position="69"/>
    </location>
</feature>
<dbReference type="STRING" id="198628.Dda3937_00634"/>
<feature type="transmembrane region" description="Helical" evidence="5">
    <location>
        <begin position="174"/>
        <end position="193"/>
    </location>
</feature>
<dbReference type="PANTHER" id="PTHR23514:SF13">
    <property type="entry name" value="INNER MEMBRANE PROTEIN YBJJ"/>
    <property type="match status" value="1"/>
</dbReference>
<dbReference type="EMBL" id="CP002038">
    <property type="protein sequence ID" value="ADM98710.1"/>
    <property type="molecule type" value="Genomic_DNA"/>
</dbReference>
<dbReference type="InterPro" id="IPR011701">
    <property type="entry name" value="MFS"/>
</dbReference>
<feature type="transmembrane region" description="Helical" evidence="5">
    <location>
        <begin position="111"/>
        <end position="127"/>
    </location>
</feature>
<dbReference type="Proteomes" id="UP000006859">
    <property type="component" value="Chromosome"/>
</dbReference>
<gene>
    <name evidence="6" type="ordered locus">Dda3937_00634</name>
</gene>
<accession>E0SE87</accession>
<feature type="transmembrane region" description="Helical" evidence="5">
    <location>
        <begin position="232"/>
        <end position="252"/>
    </location>
</feature>
<dbReference type="HOGENOM" id="CLU_035309_1_0_6"/>
<feature type="transmembrane region" description="Helical" evidence="5">
    <location>
        <begin position="389"/>
        <end position="410"/>
    </location>
</feature>
<proteinExistence type="predicted"/>
<reference evidence="6 7" key="1">
    <citation type="journal article" date="2011" name="J. Bacteriol.">
        <title>Genome sequence of the plant-pathogenic bacterium Dickeya dadantii 3937.</title>
        <authorList>
            <person name="Glasner J.D."/>
            <person name="Yang C.H."/>
            <person name="Reverchon S."/>
            <person name="Hugouvieux-Cotte-Pattat N."/>
            <person name="Condemine G."/>
            <person name="Bohin J.P."/>
            <person name="Van Gijsegem F."/>
            <person name="Yang S."/>
            <person name="Franza T."/>
            <person name="Expert D."/>
            <person name="Plunkett G. III"/>
            <person name="San Francisco M.J."/>
            <person name="Charkowski A.O."/>
            <person name="Py B."/>
            <person name="Bell K."/>
            <person name="Rauscher L."/>
            <person name="Rodriguez-Palenzuela P."/>
            <person name="Toussaint A."/>
            <person name="Holeva M.C."/>
            <person name="He S.Y."/>
            <person name="Douet V."/>
            <person name="Boccara M."/>
            <person name="Blanco C."/>
            <person name="Toth I."/>
            <person name="Anderson B.D."/>
            <person name="Biehl B.S."/>
            <person name="Mau B."/>
            <person name="Flynn S.M."/>
            <person name="Barras F."/>
            <person name="Lindeberg M."/>
            <person name="Birch P.R."/>
            <person name="Tsuyumu S."/>
            <person name="Shi X."/>
            <person name="Hibbing M."/>
            <person name="Yap M.N."/>
            <person name="Carpentier M."/>
            <person name="Dassa E."/>
            <person name="Umehara M."/>
            <person name="Kim J.F."/>
            <person name="Rusch M."/>
            <person name="Soni P."/>
            <person name="Mayhew G.F."/>
            <person name="Fouts D.E."/>
            <person name="Gill S.R."/>
            <person name="Blattner F.R."/>
            <person name="Keen N.T."/>
            <person name="Perna N.T."/>
        </authorList>
    </citation>
    <scope>NUCLEOTIDE SEQUENCE [LARGE SCALE GENOMIC DNA]</scope>
    <source>
        <strain evidence="6 7">3937</strain>
    </source>
</reference>
<feature type="transmembrane region" description="Helical" evidence="5">
    <location>
        <begin position="81"/>
        <end position="99"/>
    </location>
</feature>
<feature type="transmembrane region" description="Helical" evidence="5">
    <location>
        <begin position="133"/>
        <end position="153"/>
    </location>
</feature>
<evidence type="ECO:0000313" key="7">
    <source>
        <dbReference type="Proteomes" id="UP000006859"/>
    </source>
</evidence>
<keyword evidence="7" id="KW-1185">Reference proteome</keyword>
<dbReference type="PANTHER" id="PTHR23514">
    <property type="entry name" value="BYPASS OF STOP CODON PROTEIN 6"/>
    <property type="match status" value="1"/>
</dbReference>
<sequence>MRRAPLRLLVNSFHTRQYRFMQQLTDSQNNSPLSARVSDEPGRREQRATRVMFFLAGFATAVWAALVPFAKLNTGVDDGTLGLLLLCLGGGALVAMPVTGMLTTRFGCRKVIALAVLLFCLILPWLAVIPDTVLLAIALLVFGIGVGTTDCAMNVQAILVEKAAGKAMMSGFHGFYSIGGIVGAGAMSGMMSLGLSPLAASLLSVLVAVVLLLTHLAGLLTYANPPEGPAFAIPRGAVLVLGLVCFAVFLAEGTVLDWSAVFLTEHRGMPDAQGALGFACFAAAMTLGRLTGDRVVTALGPQPVVMLGASMAVAGLMLAVWVPFWPVALLGYALIGLGCSNIVPIMFSAIGRQTSMSQAAAVPAVTTLGYFGVLAGPASIGFIAHHSSLSAAFLVVAVLLALVGLSAKAVKV</sequence>